<feature type="region of interest" description="Disordered" evidence="1">
    <location>
        <begin position="1"/>
        <end position="27"/>
    </location>
</feature>
<reference evidence="2 3" key="1">
    <citation type="submission" date="2024-05" db="EMBL/GenBank/DDBJ databases">
        <title>Haplotype-resolved chromosome-level genome assembly of Huyou (Citrus changshanensis).</title>
        <authorList>
            <person name="Miao C."/>
            <person name="Chen W."/>
            <person name="Wu Y."/>
            <person name="Wang L."/>
            <person name="Zhao S."/>
            <person name="Grierson D."/>
            <person name="Xu C."/>
            <person name="Chen K."/>
        </authorList>
    </citation>
    <scope>NUCLEOTIDE SEQUENCE [LARGE SCALE GENOMIC DNA]</scope>
    <source>
        <strain evidence="2">01-14</strain>
        <tissue evidence="2">Leaf</tissue>
    </source>
</reference>
<proteinExistence type="predicted"/>
<feature type="compositionally biased region" description="Basic and acidic residues" evidence="1">
    <location>
        <begin position="47"/>
        <end position="68"/>
    </location>
</feature>
<accession>A0AAP0MU01</accession>
<evidence type="ECO:0000313" key="3">
    <source>
        <dbReference type="Proteomes" id="UP001428341"/>
    </source>
</evidence>
<organism evidence="2 3">
    <name type="scientific">Citrus x changshan-huyou</name>
    <dbReference type="NCBI Taxonomy" id="2935761"/>
    <lineage>
        <taxon>Eukaryota</taxon>
        <taxon>Viridiplantae</taxon>
        <taxon>Streptophyta</taxon>
        <taxon>Embryophyta</taxon>
        <taxon>Tracheophyta</taxon>
        <taxon>Spermatophyta</taxon>
        <taxon>Magnoliopsida</taxon>
        <taxon>eudicotyledons</taxon>
        <taxon>Gunneridae</taxon>
        <taxon>Pentapetalae</taxon>
        <taxon>rosids</taxon>
        <taxon>malvids</taxon>
        <taxon>Sapindales</taxon>
        <taxon>Rutaceae</taxon>
        <taxon>Aurantioideae</taxon>
        <taxon>Citrus</taxon>
    </lineage>
</organism>
<evidence type="ECO:0000313" key="2">
    <source>
        <dbReference type="EMBL" id="KAK9216295.1"/>
    </source>
</evidence>
<sequence length="85" mass="9385">MESQQRSFDQHEDESKSSMGSEPKITLTQEQIELAMYAIAYIKAREKEMAEKQAAEGAEEAKPAEKSNDGSASTPVATIHEVNKL</sequence>
<dbReference type="EMBL" id="JBCGBO010000003">
    <property type="protein sequence ID" value="KAK9216295.1"/>
    <property type="molecule type" value="Genomic_DNA"/>
</dbReference>
<name>A0AAP0MU01_9ROSI</name>
<keyword evidence="3" id="KW-1185">Reference proteome</keyword>
<feature type="region of interest" description="Disordered" evidence="1">
    <location>
        <begin position="47"/>
        <end position="85"/>
    </location>
</feature>
<protein>
    <submittedName>
        <fullName evidence="2">Uncharacterized protein</fullName>
    </submittedName>
</protein>
<gene>
    <name evidence="2" type="ORF">WN944_008304</name>
</gene>
<dbReference type="Proteomes" id="UP001428341">
    <property type="component" value="Unassembled WGS sequence"/>
</dbReference>
<comment type="caution">
    <text evidence="2">The sequence shown here is derived from an EMBL/GenBank/DDBJ whole genome shotgun (WGS) entry which is preliminary data.</text>
</comment>
<evidence type="ECO:0000256" key="1">
    <source>
        <dbReference type="SAM" id="MobiDB-lite"/>
    </source>
</evidence>
<dbReference type="AlphaFoldDB" id="A0AAP0MU01"/>